<gene>
    <name evidence="1" type="ORF">GOODEAATRI_006731</name>
</gene>
<evidence type="ECO:0000313" key="1">
    <source>
        <dbReference type="EMBL" id="MEQ2180974.1"/>
    </source>
</evidence>
<protein>
    <submittedName>
        <fullName evidence="1">Uncharacterized protein</fullName>
    </submittedName>
</protein>
<reference evidence="1 2" key="1">
    <citation type="submission" date="2021-06" db="EMBL/GenBank/DDBJ databases">
        <authorList>
            <person name="Palmer J.M."/>
        </authorList>
    </citation>
    <scope>NUCLEOTIDE SEQUENCE [LARGE SCALE GENOMIC DNA]</scope>
    <source>
        <strain evidence="1 2">GA_2019</strain>
        <tissue evidence="1">Muscle</tissue>
    </source>
</reference>
<name>A0ABV0PBY5_9TELE</name>
<sequence length="108" mass="12087">MLEGNRRVIMDTTDLCELCAHPSLSPIVTGSQNSLICFCSDLCVMEAKITLDEKIYQDEEWQTQLENNLFCAATMGIIAKGSSEIIEQDKMFAKKVCGTNFMKVKVNN</sequence>
<proteinExistence type="predicted"/>
<keyword evidence="2" id="KW-1185">Reference proteome</keyword>
<organism evidence="1 2">
    <name type="scientific">Goodea atripinnis</name>
    <dbReference type="NCBI Taxonomy" id="208336"/>
    <lineage>
        <taxon>Eukaryota</taxon>
        <taxon>Metazoa</taxon>
        <taxon>Chordata</taxon>
        <taxon>Craniata</taxon>
        <taxon>Vertebrata</taxon>
        <taxon>Euteleostomi</taxon>
        <taxon>Actinopterygii</taxon>
        <taxon>Neopterygii</taxon>
        <taxon>Teleostei</taxon>
        <taxon>Neoteleostei</taxon>
        <taxon>Acanthomorphata</taxon>
        <taxon>Ovalentaria</taxon>
        <taxon>Atherinomorphae</taxon>
        <taxon>Cyprinodontiformes</taxon>
        <taxon>Goodeidae</taxon>
        <taxon>Goodea</taxon>
    </lineage>
</organism>
<dbReference type="EMBL" id="JAHRIO010070292">
    <property type="protein sequence ID" value="MEQ2180974.1"/>
    <property type="molecule type" value="Genomic_DNA"/>
</dbReference>
<comment type="caution">
    <text evidence="1">The sequence shown here is derived from an EMBL/GenBank/DDBJ whole genome shotgun (WGS) entry which is preliminary data.</text>
</comment>
<dbReference type="Proteomes" id="UP001476798">
    <property type="component" value="Unassembled WGS sequence"/>
</dbReference>
<evidence type="ECO:0000313" key="2">
    <source>
        <dbReference type="Proteomes" id="UP001476798"/>
    </source>
</evidence>
<accession>A0ABV0PBY5</accession>